<comment type="cofactor">
    <cofactor evidence="1">
        <name>FAD</name>
        <dbReference type="ChEBI" id="CHEBI:57692"/>
    </cofactor>
</comment>
<dbReference type="InterPro" id="IPR023209">
    <property type="entry name" value="DAO"/>
</dbReference>
<evidence type="ECO:0000313" key="11">
    <source>
        <dbReference type="Proteomes" id="UP000241868"/>
    </source>
</evidence>
<dbReference type="Pfam" id="PF01266">
    <property type="entry name" value="DAO"/>
    <property type="match status" value="1"/>
</dbReference>
<feature type="domain" description="FAD dependent oxidoreductase" evidence="9">
    <location>
        <begin position="4"/>
        <end position="336"/>
    </location>
</feature>
<evidence type="ECO:0000259" key="9">
    <source>
        <dbReference type="Pfam" id="PF01266"/>
    </source>
</evidence>
<reference evidence="10 11" key="1">
    <citation type="submission" date="2018-03" db="EMBL/GenBank/DDBJ databases">
        <title>Neisseria weixii sp. nov., isolated from the intestinal contents of Tibetan Plateau pika (Ochotona curzoniae) in Yushu, Qinghai Province, China.</title>
        <authorList>
            <person name="Gui Z."/>
        </authorList>
    </citation>
    <scope>NUCLEOTIDE SEQUENCE [LARGE SCALE GENOMIC DNA]</scope>
    <source>
        <strain evidence="10 11">ATCC 51483</strain>
    </source>
</reference>
<dbReference type="SUPFAM" id="SSF51905">
    <property type="entry name" value="FAD/NAD(P)-binding domain"/>
    <property type="match status" value="1"/>
</dbReference>
<dbReference type="EC" id="1.4.3.3" evidence="6"/>
<evidence type="ECO:0000256" key="4">
    <source>
        <dbReference type="ARBA" id="ARBA00022827"/>
    </source>
</evidence>
<evidence type="ECO:0000256" key="2">
    <source>
        <dbReference type="ARBA" id="ARBA00006730"/>
    </source>
</evidence>
<evidence type="ECO:0000256" key="6">
    <source>
        <dbReference type="ARBA" id="ARBA00039101"/>
    </source>
</evidence>
<evidence type="ECO:0000256" key="5">
    <source>
        <dbReference type="ARBA" id="ARBA00023002"/>
    </source>
</evidence>
<organism evidence="10 11">
    <name type="scientific">Neisseria iguanae</name>
    <dbReference type="NCBI Taxonomy" id="90242"/>
    <lineage>
        <taxon>Bacteria</taxon>
        <taxon>Pseudomonadati</taxon>
        <taxon>Pseudomonadota</taxon>
        <taxon>Betaproteobacteria</taxon>
        <taxon>Neisseriales</taxon>
        <taxon>Neisseriaceae</taxon>
        <taxon>Neisseria</taxon>
    </lineage>
</organism>
<dbReference type="Proteomes" id="UP000241868">
    <property type="component" value="Unassembled WGS sequence"/>
</dbReference>
<keyword evidence="5" id="KW-0560">Oxidoreductase</keyword>
<keyword evidence="3" id="KW-0285">Flavoprotein</keyword>
<dbReference type="InterPro" id="IPR006076">
    <property type="entry name" value="FAD-dep_OxRdtase"/>
</dbReference>
<dbReference type="GO" id="GO:0046416">
    <property type="term" value="P:D-amino acid metabolic process"/>
    <property type="evidence" value="ECO:0007669"/>
    <property type="project" value="InterPro"/>
</dbReference>
<evidence type="ECO:0000256" key="7">
    <source>
        <dbReference type="ARBA" id="ARBA00039751"/>
    </source>
</evidence>
<dbReference type="Gene3D" id="3.50.50.60">
    <property type="entry name" value="FAD/NAD(P)-binding domain"/>
    <property type="match status" value="1"/>
</dbReference>
<accession>A0A2P7TXJ1</accession>
<keyword evidence="11" id="KW-1185">Reference proteome</keyword>
<evidence type="ECO:0000256" key="8">
    <source>
        <dbReference type="ARBA" id="ARBA00049547"/>
    </source>
</evidence>
<evidence type="ECO:0000256" key="1">
    <source>
        <dbReference type="ARBA" id="ARBA00001974"/>
    </source>
</evidence>
<evidence type="ECO:0000256" key="3">
    <source>
        <dbReference type="ARBA" id="ARBA00022630"/>
    </source>
</evidence>
<evidence type="ECO:0000313" key="10">
    <source>
        <dbReference type="EMBL" id="PSJ79447.1"/>
    </source>
</evidence>
<dbReference type="GO" id="GO:0071949">
    <property type="term" value="F:FAD binding"/>
    <property type="evidence" value="ECO:0007669"/>
    <property type="project" value="InterPro"/>
</dbReference>
<dbReference type="RefSeq" id="WP_106742969.1">
    <property type="nucleotide sequence ID" value="NZ_PXYY01000108.1"/>
</dbReference>
<dbReference type="EMBL" id="PXYY01000108">
    <property type="protein sequence ID" value="PSJ79447.1"/>
    <property type="molecule type" value="Genomic_DNA"/>
</dbReference>
<sequence>MKHIAVLGGGLCGRLTTWGLARQGFEVSLFDKGTRKGEQAAAYVAAAMLAPLAESVEATPLVVSLGRQSMDSWRDITSRLKTPVFHQENGSLIVWHGQDKPLSRDFQQHLSRANQGENPTVHWSAADIAAHEPQLAGRFSGGLYLPGEGQLDNRQVLVSLADTLEDSGVHCHWQQAHEIADLQGFDGIIDCRGYGAKARWNRPSEPSRLRGVRGEVARVYAPEVSLNRPVRLLHPRYPLYIAPKENHLFVIGATQLESESDSPASVRSGLELLSALYAVHPAFGEAEIREIAVGLRPTLPHHNPEIRYHEASHLIEVNGLFRHGFMISPAVAGAAVRLAVHLFGGGEMPESDAETGLDYLRLASI</sequence>
<dbReference type="PANTHER" id="PTHR11530:SF11">
    <property type="entry name" value="D-ASPARTATE OXIDASE"/>
    <property type="match status" value="1"/>
</dbReference>
<comment type="caution">
    <text evidence="10">The sequence shown here is derived from an EMBL/GenBank/DDBJ whole genome shotgun (WGS) entry which is preliminary data.</text>
</comment>
<name>A0A2P7TXJ1_9NEIS</name>
<gene>
    <name evidence="10" type="ORF">C7N83_12140</name>
</gene>
<dbReference type="OrthoDB" id="9790035at2"/>
<comment type="similarity">
    <text evidence="2">Belongs to the DAMOX/DASOX family.</text>
</comment>
<dbReference type="InterPro" id="IPR036188">
    <property type="entry name" value="FAD/NAD-bd_sf"/>
</dbReference>
<dbReference type="GO" id="GO:0003884">
    <property type="term" value="F:D-amino-acid oxidase activity"/>
    <property type="evidence" value="ECO:0007669"/>
    <property type="project" value="UniProtKB-EC"/>
</dbReference>
<dbReference type="PANTHER" id="PTHR11530">
    <property type="entry name" value="D-AMINO ACID OXIDASE"/>
    <property type="match status" value="1"/>
</dbReference>
<proteinExistence type="inferred from homology"/>
<dbReference type="Gene3D" id="3.30.9.10">
    <property type="entry name" value="D-Amino Acid Oxidase, subunit A, domain 2"/>
    <property type="match status" value="1"/>
</dbReference>
<comment type="catalytic activity">
    <reaction evidence="8">
        <text>a D-alpha-amino acid + O2 + H2O = a 2-oxocarboxylate + H2O2 + NH4(+)</text>
        <dbReference type="Rhea" id="RHEA:21816"/>
        <dbReference type="ChEBI" id="CHEBI:15377"/>
        <dbReference type="ChEBI" id="CHEBI:15379"/>
        <dbReference type="ChEBI" id="CHEBI:16240"/>
        <dbReference type="ChEBI" id="CHEBI:28938"/>
        <dbReference type="ChEBI" id="CHEBI:35179"/>
        <dbReference type="ChEBI" id="CHEBI:59871"/>
        <dbReference type="EC" id="1.4.3.3"/>
    </reaction>
    <physiologicalReaction direction="left-to-right" evidence="8">
        <dbReference type="Rhea" id="RHEA:21817"/>
    </physiologicalReaction>
</comment>
<dbReference type="AlphaFoldDB" id="A0A2P7TXJ1"/>
<keyword evidence="4" id="KW-0274">FAD</keyword>
<protein>
    <recommendedName>
        <fullName evidence="7">D-amino-acid oxidase</fullName>
        <ecNumber evidence="6">1.4.3.3</ecNumber>
    </recommendedName>
</protein>